<evidence type="ECO:0000256" key="1">
    <source>
        <dbReference type="SAM" id="MobiDB-lite"/>
    </source>
</evidence>
<dbReference type="InParanoid" id="G4YF42"/>
<feature type="compositionally biased region" description="Basic and acidic residues" evidence="1">
    <location>
        <begin position="136"/>
        <end position="147"/>
    </location>
</feature>
<feature type="region of interest" description="Disordered" evidence="1">
    <location>
        <begin position="1"/>
        <end position="224"/>
    </location>
</feature>
<gene>
    <name evidence="2" type="ORF">PHYSODRAFT_321404</name>
</gene>
<feature type="compositionally biased region" description="Acidic residues" evidence="1">
    <location>
        <begin position="111"/>
        <end position="121"/>
    </location>
</feature>
<dbReference type="Proteomes" id="UP000002640">
    <property type="component" value="Unassembled WGS sequence"/>
</dbReference>
<evidence type="ECO:0000313" key="2">
    <source>
        <dbReference type="EMBL" id="EGZ27625.1"/>
    </source>
</evidence>
<protein>
    <submittedName>
        <fullName evidence="2">Uncharacterized protein</fullName>
    </submittedName>
</protein>
<dbReference type="EMBL" id="JH159151">
    <property type="protein sequence ID" value="EGZ27625.1"/>
    <property type="molecule type" value="Genomic_DNA"/>
</dbReference>
<feature type="compositionally biased region" description="Low complexity" evidence="1">
    <location>
        <begin position="183"/>
        <end position="198"/>
    </location>
</feature>
<dbReference type="AlphaFoldDB" id="G4YF42"/>
<organism evidence="2 3">
    <name type="scientific">Phytophthora sojae (strain P6497)</name>
    <name type="common">Soybean stem and root rot agent</name>
    <name type="synonym">Phytophthora megasperma f. sp. glycines</name>
    <dbReference type="NCBI Taxonomy" id="1094619"/>
    <lineage>
        <taxon>Eukaryota</taxon>
        <taxon>Sar</taxon>
        <taxon>Stramenopiles</taxon>
        <taxon>Oomycota</taxon>
        <taxon>Peronosporomycetes</taxon>
        <taxon>Peronosporales</taxon>
        <taxon>Peronosporaceae</taxon>
        <taxon>Phytophthora</taxon>
    </lineage>
</organism>
<dbReference type="RefSeq" id="XP_009514900.1">
    <property type="nucleotide sequence ID" value="XM_009516605.1"/>
</dbReference>
<name>G4YF42_PHYSP</name>
<keyword evidence="3" id="KW-1185">Reference proteome</keyword>
<feature type="compositionally biased region" description="Low complexity" evidence="1">
    <location>
        <begin position="477"/>
        <end position="504"/>
    </location>
</feature>
<sequence length="622" mass="66011">MAGWKEAREGGRRGGRGEASRQSRRGQGLPPEEHKALNDVVREGRKAGAEKRKAALEEKKKASATDQDQAAPESSVLDAHQANQDEVPEADSTESVPAGTECVPDPVTGLDEGESAQDDEPAQASVGGADEVEPPAEDRVSDSPRPDDEVEILNEAPAIKHEGPLSTVQEDGVLNDEAEIRSALAQSSPAATAQAPALKIEAQSSPAPSDSRGPDETKAQVSEAQAKAYVAEQVRRWEQHRERAAVPLKVEYAWPEAAPDFSEWWTAALATSKYLSDRMAMASQDAAWIAELGPVRLELCLAKDVSGIVIPPSILSPLECVALIQSLLFAAGFRFHNLILMWFQSQSSRVAPSLVRSVVEDVQHFLAFELIEWRELASGVPFKIVLGAPDVQNQTESNVGNSGSTLSQAARAPILDYHAEDNDGDLLMSDYEAGLLDREFVLRLRVAGLRRTRSPQGSSTREPGSKRPQHGPPRPPSIQSVSSIPSALPLSTPSLSSLPSYHASSESERASGTGVLAQPGPPSRSPSDLDSSLFGTTAGSNESIFSAASAARSSRGSSSSSSLWSGHDVSRHMSAIGYGPMVMTAQAGAIQPGAGGGVVEITRTASTAVDQDDVVMSDHRPE</sequence>
<dbReference type="GeneID" id="20644650"/>
<feature type="compositionally biased region" description="Basic and acidic residues" evidence="1">
    <location>
        <begin position="31"/>
        <end position="63"/>
    </location>
</feature>
<feature type="compositionally biased region" description="Basic and acidic residues" evidence="1">
    <location>
        <begin position="1"/>
        <end position="21"/>
    </location>
</feature>
<accession>G4YF42</accession>
<feature type="region of interest" description="Disordered" evidence="1">
    <location>
        <begin position="451"/>
        <end position="536"/>
    </location>
</feature>
<dbReference type="SMR" id="G4YF42"/>
<proteinExistence type="predicted"/>
<reference evidence="2 3" key="1">
    <citation type="journal article" date="2006" name="Science">
        <title>Phytophthora genome sequences uncover evolutionary origins and mechanisms of pathogenesis.</title>
        <authorList>
            <person name="Tyler B.M."/>
            <person name="Tripathy S."/>
            <person name="Zhang X."/>
            <person name="Dehal P."/>
            <person name="Jiang R.H."/>
            <person name="Aerts A."/>
            <person name="Arredondo F.D."/>
            <person name="Baxter L."/>
            <person name="Bensasson D."/>
            <person name="Beynon J.L."/>
            <person name="Chapman J."/>
            <person name="Damasceno C.M."/>
            <person name="Dorrance A.E."/>
            <person name="Dou D."/>
            <person name="Dickerman A.W."/>
            <person name="Dubchak I.L."/>
            <person name="Garbelotto M."/>
            <person name="Gijzen M."/>
            <person name="Gordon S.G."/>
            <person name="Govers F."/>
            <person name="Grunwald N.J."/>
            <person name="Huang W."/>
            <person name="Ivors K.L."/>
            <person name="Jones R.W."/>
            <person name="Kamoun S."/>
            <person name="Krampis K."/>
            <person name="Lamour K.H."/>
            <person name="Lee M.K."/>
            <person name="McDonald W.H."/>
            <person name="Medina M."/>
            <person name="Meijer H.J."/>
            <person name="Nordberg E.K."/>
            <person name="Maclean D.J."/>
            <person name="Ospina-Giraldo M.D."/>
            <person name="Morris P.F."/>
            <person name="Phuntumart V."/>
            <person name="Putnam N.H."/>
            <person name="Rash S."/>
            <person name="Rose J.K."/>
            <person name="Sakihama Y."/>
            <person name="Salamov A.A."/>
            <person name="Savidor A."/>
            <person name="Scheuring C.F."/>
            <person name="Smith B.M."/>
            <person name="Sobral B.W."/>
            <person name="Terry A."/>
            <person name="Torto-Alalibo T.A."/>
            <person name="Win J."/>
            <person name="Xu Z."/>
            <person name="Zhang H."/>
            <person name="Grigoriev I.V."/>
            <person name="Rokhsar D.S."/>
            <person name="Boore J.L."/>
        </authorList>
    </citation>
    <scope>NUCLEOTIDE SEQUENCE [LARGE SCALE GENOMIC DNA]</scope>
    <source>
        <strain evidence="2 3">P6497</strain>
    </source>
</reference>
<evidence type="ECO:0000313" key="3">
    <source>
        <dbReference type="Proteomes" id="UP000002640"/>
    </source>
</evidence>
<dbReference type="KEGG" id="psoj:PHYSODRAFT_321404"/>